<keyword evidence="1" id="KW-0175">Coiled coil</keyword>
<name>A0AAV7VQU8_PLEWA</name>
<feature type="non-terminal residue" evidence="2">
    <location>
        <position position="1"/>
    </location>
</feature>
<accession>A0AAV7VQU8</accession>
<feature type="non-terminal residue" evidence="2">
    <location>
        <position position="244"/>
    </location>
</feature>
<keyword evidence="3" id="KW-1185">Reference proteome</keyword>
<proteinExistence type="predicted"/>
<evidence type="ECO:0000313" key="3">
    <source>
        <dbReference type="Proteomes" id="UP001066276"/>
    </source>
</evidence>
<comment type="caution">
    <text evidence="2">The sequence shown here is derived from an EMBL/GenBank/DDBJ whole genome shotgun (WGS) entry which is preliminary data.</text>
</comment>
<evidence type="ECO:0000313" key="2">
    <source>
        <dbReference type="EMBL" id="KAJ1203668.1"/>
    </source>
</evidence>
<gene>
    <name evidence="2" type="ORF">NDU88_007452</name>
</gene>
<dbReference type="PANTHER" id="PTHR19446">
    <property type="entry name" value="REVERSE TRANSCRIPTASES"/>
    <property type="match status" value="1"/>
</dbReference>
<dbReference type="Proteomes" id="UP001066276">
    <property type="component" value="Chromosome 2_1"/>
</dbReference>
<reference evidence="2" key="1">
    <citation type="journal article" date="2022" name="bioRxiv">
        <title>Sequencing and chromosome-scale assembly of the giantPleurodeles waltlgenome.</title>
        <authorList>
            <person name="Brown T."/>
            <person name="Elewa A."/>
            <person name="Iarovenko S."/>
            <person name="Subramanian E."/>
            <person name="Araus A.J."/>
            <person name="Petzold A."/>
            <person name="Susuki M."/>
            <person name="Suzuki K.-i.T."/>
            <person name="Hayashi T."/>
            <person name="Toyoda A."/>
            <person name="Oliveira C."/>
            <person name="Osipova E."/>
            <person name="Leigh N.D."/>
            <person name="Simon A."/>
            <person name="Yun M.H."/>
        </authorList>
    </citation>
    <scope>NUCLEOTIDE SEQUENCE</scope>
    <source>
        <strain evidence="2">20211129_DDA</strain>
        <tissue evidence="2">Liver</tissue>
    </source>
</reference>
<protein>
    <submittedName>
        <fullName evidence="2">Uncharacterized protein</fullName>
    </submittedName>
</protein>
<dbReference type="EMBL" id="JANPWB010000003">
    <property type="protein sequence ID" value="KAJ1203668.1"/>
    <property type="molecule type" value="Genomic_DNA"/>
</dbReference>
<evidence type="ECO:0000256" key="1">
    <source>
        <dbReference type="SAM" id="Coils"/>
    </source>
</evidence>
<dbReference type="AlphaFoldDB" id="A0AAV7VQU8"/>
<sequence>RNVGSVDREATLWEAFKVVIRGQCIARQAGVLRAIRGTLVALEADIKRLERTFLEAGESEVPGLLKPKLLEYNEEAMQEVKFPGKYAEARRYGEGGRPGKVLANMIRPPRPATCIHELRTTAGELLHDKEDIVGAFSEFYSRLYTNTQDECPEGLESFLDSIALVWFNNNHREYMDLPIDAGEVAQFIMSLPPDKAPGPDGLTTAFYKAYVDELSPRLLAVYEEALEKGVLPATMREALIITLL</sequence>
<feature type="coiled-coil region" evidence="1">
    <location>
        <begin position="32"/>
        <end position="59"/>
    </location>
</feature>
<organism evidence="2 3">
    <name type="scientific">Pleurodeles waltl</name>
    <name type="common">Iberian ribbed newt</name>
    <dbReference type="NCBI Taxonomy" id="8319"/>
    <lineage>
        <taxon>Eukaryota</taxon>
        <taxon>Metazoa</taxon>
        <taxon>Chordata</taxon>
        <taxon>Craniata</taxon>
        <taxon>Vertebrata</taxon>
        <taxon>Euteleostomi</taxon>
        <taxon>Amphibia</taxon>
        <taxon>Batrachia</taxon>
        <taxon>Caudata</taxon>
        <taxon>Salamandroidea</taxon>
        <taxon>Salamandridae</taxon>
        <taxon>Pleurodelinae</taxon>
        <taxon>Pleurodeles</taxon>
    </lineage>
</organism>